<dbReference type="PANTHER" id="PTHR42961">
    <property type="entry name" value="IRON-SULFUR PROTEIN NUBPL"/>
    <property type="match status" value="1"/>
</dbReference>
<dbReference type="InterPro" id="IPR044304">
    <property type="entry name" value="NUBPL-like"/>
</dbReference>
<dbReference type="PATRIC" id="fig|762967.3.peg.1538"/>
<gene>
    <name evidence="11" type="ORF">HMPREF9440_01956</name>
</gene>
<feature type="domain" description="MIP18 family-like" evidence="10">
    <location>
        <begin position="10"/>
        <end position="82"/>
    </location>
</feature>
<comment type="similarity">
    <text evidence="2">In the C-terminal section; belongs to the Mrp/NBP35 ATP-binding proteins family.</text>
</comment>
<dbReference type="GO" id="GO:0046872">
    <property type="term" value="F:metal ion binding"/>
    <property type="evidence" value="ECO:0007669"/>
    <property type="project" value="UniProtKB-KW"/>
</dbReference>
<evidence type="ECO:0000256" key="8">
    <source>
        <dbReference type="ARBA" id="ARBA00024036"/>
    </source>
</evidence>
<sequence>MEQQLMITAETLRAALAGLQDPVMEVDYVSSNMLKSLEVADNGDVTVSIELGYPARHRAQAVGERVGECLKAAGAAHVTVNVTQNIIAHKVQGTLRVMRGVKNIIAVSSGKGGVGKSTVSANLALALAYEGANVGVLDADVYGPSQPTMLGVKGQPVSLDGQTMEPLLGHGLQVNSVGFMVDEDEPMIWRGPLAAGALEQLLNQTNWKDLDYLVVDMPPGTGDIQLTLSQSVPITGAVVVTTPQDIALIDAKKGLRMFEKVNVPVLGVVENMSVFICPKCGEAHHIFGEGGAERMSEQYGVPVLGHLPLSARIREEADGGCPTVVKDPESREAQMYRELAMKVAGSVAKLAKDYTARMPQIKVVKD</sequence>
<dbReference type="GO" id="GO:0051539">
    <property type="term" value="F:4 iron, 4 sulfur cluster binding"/>
    <property type="evidence" value="ECO:0007669"/>
    <property type="project" value="TreeGrafter"/>
</dbReference>
<keyword evidence="6 9" id="KW-0408">Iron</keyword>
<feature type="binding site" evidence="9">
    <location>
        <begin position="110"/>
        <end position="117"/>
    </location>
    <ligand>
        <name>ATP</name>
        <dbReference type="ChEBI" id="CHEBI:30616"/>
    </ligand>
</feature>
<keyword evidence="12" id="KW-1185">Reference proteome</keyword>
<dbReference type="InterPro" id="IPR002744">
    <property type="entry name" value="MIP18-like"/>
</dbReference>
<evidence type="ECO:0000259" key="10">
    <source>
        <dbReference type="Pfam" id="PF01883"/>
    </source>
</evidence>
<evidence type="ECO:0000256" key="4">
    <source>
        <dbReference type="ARBA" id="ARBA00022741"/>
    </source>
</evidence>
<dbReference type="PANTHER" id="PTHR42961:SF2">
    <property type="entry name" value="IRON-SULFUR PROTEIN NUBPL"/>
    <property type="match status" value="1"/>
</dbReference>
<evidence type="ECO:0000256" key="2">
    <source>
        <dbReference type="ARBA" id="ARBA00008205"/>
    </source>
</evidence>
<dbReference type="GO" id="GO:0140663">
    <property type="term" value="F:ATP-dependent FeS chaperone activity"/>
    <property type="evidence" value="ECO:0007669"/>
    <property type="project" value="InterPro"/>
</dbReference>
<dbReference type="Pfam" id="PF10609">
    <property type="entry name" value="ParA"/>
    <property type="match status" value="1"/>
</dbReference>
<dbReference type="HAMAP" id="MF_02040">
    <property type="entry name" value="Mrp_NBP35"/>
    <property type="match status" value="1"/>
</dbReference>
<dbReference type="Proteomes" id="UP000004956">
    <property type="component" value="Unassembled WGS sequence"/>
</dbReference>
<keyword evidence="4 9" id="KW-0547">Nucleotide-binding</keyword>
<comment type="similarity">
    <text evidence="8 9">Belongs to the Mrp/NBP35 ATP-binding proteins family.</text>
</comment>
<dbReference type="EMBL" id="AFBQ01000293">
    <property type="protein sequence ID" value="EHY30678.1"/>
    <property type="molecule type" value="Genomic_DNA"/>
</dbReference>
<dbReference type="GO" id="GO:0005524">
    <property type="term" value="F:ATP binding"/>
    <property type="evidence" value="ECO:0007669"/>
    <property type="project" value="UniProtKB-UniRule"/>
</dbReference>
<dbReference type="Gene3D" id="3.30.300.130">
    <property type="entry name" value="Fe-S cluster assembly (FSCA)"/>
    <property type="match status" value="1"/>
</dbReference>
<accession>H3KGS4</accession>
<dbReference type="InterPro" id="IPR019591">
    <property type="entry name" value="Mrp/NBP35_ATP-bd"/>
</dbReference>
<dbReference type="FunFam" id="3.40.50.300:FF:000418">
    <property type="entry name" value="Iron-sulfur cluster carrier protein"/>
    <property type="match status" value="1"/>
</dbReference>
<comment type="caution">
    <text evidence="11">The sequence shown here is derived from an EMBL/GenBank/DDBJ whole genome shotgun (WGS) entry which is preliminary data.</text>
</comment>
<evidence type="ECO:0000256" key="7">
    <source>
        <dbReference type="ARBA" id="ARBA00023014"/>
    </source>
</evidence>
<evidence type="ECO:0000256" key="9">
    <source>
        <dbReference type="HAMAP-Rule" id="MF_02040"/>
    </source>
</evidence>
<evidence type="ECO:0000256" key="3">
    <source>
        <dbReference type="ARBA" id="ARBA00022723"/>
    </source>
</evidence>
<proteinExistence type="inferred from homology"/>
<keyword evidence="9" id="KW-0378">Hydrolase</keyword>
<dbReference type="GO" id="GO:0016887">
    <property type="term" value="F:ATP hydrolysis activity"/>
    <property type="evidence" value="ECO:0007669"/>
    <property type="project" value="UniProtKB-UniRule"/>
</dbReference>
<protein>
    <recommendedName>
        <fullName evidence="9">Iron-sulfur cluster carrier protein</fullName>
    </recommendedName>
</protein>
<dbReference type="STRING" id="762967.HMPREF9440_01956"/>
<dbReference type="GO" id="GO:0016226">
    <property type="term" value="P:iron-sulfur cluster assembly"/>
    <property type="evidence" value="ECO:0007669"/>
    <property type="project" value="InterPro"/>
</dbReference>
<comment type="function">
    <text evidence="9">Binds and transfers iron-sulfur (Fe-S) clusters to target apoproteins. Can hydrolyze ATP.</text>
</comment>
<evidence type="ECO:0000256" key="6">
    <source>
        <dbReference type="ARBA" id="ARBA00023004"/>
    </source>
</evidence>
<evidence type="ECO:0000313" key="12">
    <source>
        <dbReference type="Proteomes" id="UP000004956"/>
    </source>
</evidence>
<keyword evidence="3 9" id="KW-0479">Metal-binding</keyword>
<dbReference type="GO" id="GO:0005829">
    <property type="term" value="C:cytosol"/>
    <property type="evidence" value="ECO:0007669"/>
    <property type="project" value="TreeGrafter"/>
</dbReference>
<evidence type="ECO:0000256" key="1">
    <source>
        <dbReference type="ARBA" id="ARBA00007352"/>
    </source>
</evidence>
<evidence type="ECO:0000313" key="11">
    <source>
        <dbReference type="EMBL" id="EHY30678.1"/>
    </source>
</evidence>
<dbReference type="InterPro" id="IPR027417">
    <property type="entry name" value="P-loop_NTPase"/>
</dbReference>
<comment type="subunit">
    <text evidence="9">Homodimer.</text>
</comment>
<dbReference type="Gene3D" id="3.40.50.300">
    <property type="entry name" value="P-loop containing nucleotide triphosphate hydrolases"/>
    <property type="match status" value="1"/>
</dbReference>
<comment type="similarity">
    <text evidence="1">In the N-terminal section; belongs to the MIP18 family.</text>
</comment>
<dbReference type="AlphaFoldDB" id="H3KGS4"/>
<dbReference type="InterPro" id="IPR034904">
    <property type="entry name" value="FSCA_dom_sf"/>
</dbReference>
<organism evidence="11 12">
    <name type="scientific">Sutterella parvirubra YIT 11816</name>
    <dbReference type="NCBI Taxonomy" id="762967"/>
    <lineage>
        <taxon>Bacteria</taxon>
        <taxon>Pseudomonadati</taxon>
        <taxon>Pseudomonadota</taxon>
        <taxon>Betaproteobacteria</taxon>
        <taxon>Burkholderiales</taxon>
        <taxon>Sutterellaceae</taxon>
        <taxon>Sutterella</taxon>
    </lineage>
</organism>
<dbReference type="SUPFAM" id="SSF52540">
    <property type="entry name" value="P-loop containing nucleoside triphosphate hydrolases"/>
    <property type="match status" value="1"/>
</dbReference>
<evidence type="ECO:0000256" key="5">
    <source>
        <dbReference type="ARBA" id="ARBA00022840"/>
    </source>
</evidence>
<dbReference type="InterPro" id="IPR000808">
    <property type="entry name" value="Mrp-like_CS"/>
</dbReference>
<reference evidence="11 12" key="1">
    <citation type="submission" date="2011-11" db="EMBL/GenBank/DDBJ databases">
        <authorList>
            <person name="Weinstock G."/>
            <person name="Sodergren E."/>
            <person name="Clifton S."/>
            <person name="Fulton L."/>
            <person name="Fulton B."/>
            <person name="Courtney L."/>
            <person name="Fronick C."/>
            <person name="Harrison M."/>
            <person name="Strong C."/>
            <person name="Farmer C."/>
            <person name="Delahaunty K."/>
            <person name="Markovic C."/>
            <person name="Hall O."/>
            <person name="Minx P."/>
            <person name="Tomlinson C."/>
            <person name="Mitreva M."/>
            <person name="Hou S."/>
            <person name="Chen J."/>
            <person name="Wollam A."/>
            <person name="Pepin K.H."/>
            <person name="Johnson M."/>
            <person name="Bhonagiri V."/>
            <person name="Zhang X."/>
            <person name="Suruliraj S."/>
            <person name="Warren W."/>
            <person name="Chinwalla A."/>
            <person name="Mardis E.R."/>
            <person name="Wilson R.K."/>
        </authorList>
    </citation>
    <scope>NUCLEOTIDE SEQUENCE [LARGE SCALE GENOMIC DNA]</scope>
    <source>
        <strain evidence="11 12">YIT 11816</strain>
    </source>
</reference>
<dbReference type="CDD" id="cd02037">
    <property type="entry name" value="Mrp_NBP35"/>
    <property type="match status" value="1"/>
</dbReference>
<keyword evidence="5 9" id="KW-0067">ATP-binding</keyword>
<name>H3KGS4_9BURK</name>
<dbReference type="PROSITE" id="PS01215">
    <property type="entry name" value="MRP"/>
    <property type="match status" value="1"/>
</dbReference>
<keyword evidence="7 9" id="KW-0411">Iron-sulfur</keyword>
<dbReference type="HOGENOM" id="CLU_024839_0_0_4"/>
<dbReference type="SUPFAM" id="SSF117916">
    <property type="entry name" value="Fe-S cluster assembly (FSCA) domain-like"/>
    <property type="match status" value="1"/>
</dbReference>
<dbReference type="InterPro" id="IPR033756">
    <property type="entry name" value="YlxH/NBP35"/>
</dbReference>
<dbReference type="Pfam" id="PF01883">
    <property type="entry name" value="FeS_assembly_P"/>
    <property type="match status" value="1"/>
</dbReference>
<dbReference type="NCBIfam" id="NF008669">
    <property type="entry name" value="PRK11670.1"/>
    <property type="match status" value="1"/>
</dbReference>